<evidence type="ECO:0000313" key="2">
    <source>
        <dbReference type="Proteomes" id="UP000677804"/>
    </source>
</evidence>
<protein>
    <recommendedName>
        <fullName evidence="3">Asparagine synthetase domain-containing protein</fullName>
    </recommendedName>
</protein>
<gene>
    <name evidence="1" type="ORF">KG103_03990</name>
</gene>
<evidence type="ECO:0000313" key="1">
    <source>
        <dbReference type="EMBL" id="QVI63088.1"/>
    </source>
</evidence>
<sequence length="560" mass="60212">MDRIGLSERALTTGDTISGLVTWRTPGTAVDWRSGVQRATDAVAWVHVPSLQAGVTDADEGELADAVLDGALDVARVAPPFAAVRWRPRSVELRNDLFGLVRLFHFSMADGDVWSTRMGLAHVFMGERPHRNPQAWAGMATIGWAPGGSTQIGAGRHLRGGTHVRATAGDGGIRVDERAHFAEWLQGVRGVPVPPDESVVADMRTVMASALRWPEPPRADLSGGKDSRLIAAVGVSSGAVRTVRTVNSDHGEVETARRLVSASPFAVTHLVTEKRPVETTDDRWLTLVSQHAAWEGRYLASAAYGARPFTGFRPSARASFNGLGGEVLSGGALWTGGWRERMLEAPAARASERLKRLVGASPSTTRDAQELTVDLLSGVAEQAASAGITTAGGVLDLVYLRDRMPHWVNTFATGAVICPLFAPSLLPRGAHSVGAPIPDGSLHSRFIAAAVPSWAGIPFYKPTGHQRLSRRRAWEEPDWPVMRARLAEATEESADVTTALLDDVDRAIDEGTAGKVVETAAHRVLFSYAFDEYVHRLARESHRAAEAIAEARRVTPPRVG</sequence>
<reference evidence="1 2" key="1">
    <citation type="submission" date="2021-05" db="EMBL/GenBank/DDBJ databases">
        <title>Novel species in genus Cellulomonas.</title>
        <authorList>
            <person name="Zhang G."/>
        </authorList>
    </citation>
    <scope>NUCLEOTIDE SEQUENCE [LARGE SCALE GENOMIC DNA]</scope>
    <source>
        <strain evidence="2">zg-ZUI222</strain>
    </source>
</reference>
<evidence type="ECO:0008006" key="3">
    <source>
        <dbReference type="Google" id="ProtNLM"/>
    </source>
</evidence>
<organism evidence="1 2">
    <name type="scientific">Cellulomonas wangleii</name>
    <dbReference type="NCBI Taxonomy" id="2816956"/>
    <lineage>
        <taxon>Bacteria</taxon>
        <taxon>Bacillati</taxon>
        <taxon>Actinomycetota</taxon>
        <taxon>Actinomycetes</taxon>
        <taxon>Micrococcales</taxon>
        <taxon>Cellulomonadaceae</taxon>
        <taxon>Cellulomonas</taxon>
    </lineage>
</organism>
<dbReference type="Proteomes" id="UP000677804">
    <property type="component" value="Chromosome"/>
</dbReference>
<dbReference type="RefSeq" id="WP_207340563.1">
    <property type="nucleotide sequence ID" value="NZ_CP074405.1"/>
</dbReference>
<proteinExistence type="predicted"/>
<keyword evidence="2" id="KW-1185">Reference proteome</keyword>
<name>A0ABX8D6L3_9CELL</name>
<accession>A0ABX8D6L3</accession>
<dbReference type="EMBL" id="CP074405">
    <property type="protein sequence ID" value="QVI63088.1"/>
    <property type="molecule type" value="Genomic_DNA"/>
</dbReference>